<sequence length="198" mass="20879">MPGLAPIAFMITLAATAIAVIHHSSLRSGATSGAAGPEDDRAAESGWILDVLLAAHAAVYVWLTLATREVNRGELSLVPLADVGPTLTAWFTEWIPQHGLTQVPPQVMLVAVNFLLLAPFGAVAPLRWRWLSTGLRVLGAAAAVAVADELLQLLLGRGRVVSFDDVLVQALGACAIYAMTDAALKARDRRLATAREAS</sequence>
<dbReference type="Proteomes" id="UP001501094">
    <property type="component" value="Unassembled WGS sequence"/>
</dbReference>
<feature type="transmembrane region" description="Helical" evidence="1">
    <location>
        <begin position="107"/>
        <end position="128"/>
    </location>
</feature>
<reference evidence="3 4" key="1">
    <citation type="journal article" date="2019" name="Int. J. Syst. Evol. Microbiol.">
        <title>The Global Catalogue of Microorganisms (GCM) 10K type strain sequencing project: providing services to taxonomists for standard genome sequencing and annotation.</title>
        <authorList>
            <consortium name="The Broad Institute Genomics Platform"/>
            <consortium name="The Broad Institute Genome Sequencing Center for Infectious Disease"/>
            <person name="Wu L."/>
            <person name="Ma J."/>
        </authorList>
    </citation>
    <scope>NUCLEOTIDE SEQUENCE [LARGE SCALE GENOMIC DNA]</scope>
    <source>
        <strain evidence="3 4">JCM 14326</strain>
    </source>
</reference>
<keyword evidence="1" id="KW-1133">Transmembrane helix</keyword>
<evidence type="ECO:0000256" key="1">
    <source>
        <dbReference type="SAM" id="Phobius"/>
    </source>
</evidence>
<keyword evidence="1" id="KW-0812">Transmembrane</keyword>
<dbReference type="RefSeq" id="WP_344099796.1">
    <property type="nucleotide sequence ID" value="NZ_BAAANL010000001.1"/>
</dbReference>
<dbReference type="Pfam" id="PF04892">
    <property type="entry name" value="VanZ"/>
    <property type="match status" value="1"/>
</dbReference>
<feature type="transmembrane region" description="Helical" evidence="1">
    <location>
        <begin position="47"/>
        <end position="65"/>
    </location>
</feature>
<proteinExistence type="predicted"/>
<accession>A0ABN2N7D5</accession>
<dbReference type="InterPro" id="IPR006976">
    <property type="entry name" value="VanZ-like"/>
</dbReference>
<name>A0ABN2N7D5_9MICO</name>
<evidence type="ECO:0000259" key="2">
    <source>
        <dbReference type="Pfam" id="PF04892"/>
    </source>
</evidence>
<feature type="domain" description="VanZ-like" evidence="2">
    <location>
        <begin position="64"/>
        <end position="179"/>
    </location>
</feature>
<keyword evidence="1" id="KW-0472">Membrane</keyword>
<comment type="caution">
    <text evidence="3">The sequence shown here is derived from an EMBL/GenBank/DDBJ whole genome shotgun (WGS) entry which is preliminary data.</text>
</comment>
<keyword evidence="4" id="KW-1185">Reference proteome</keyword>
<dbReference type="EMBL" id="BAAANL010000001">
    <property type="protein sequence ID" value="GAA1853964.1"/>
    <property type="molecule type" value="Genomic_DNA"/>
</dbReference>
<gene>
    <name evidence="3" type="ORF">GCM10009751_08380</name>
</gene>
<organism evidence="3 4">
    <name type="scientific">Myceligenerans crystallogenes</name>
    <dbReference type="NCBI Taxonomy" id="316335"/>
    <lineage>
        <taxon>Bacteria</taxon>
        <taxon>Bacillati</taxon>
        <taxon>Actinomycetota</taxon>
        <taxon>Actinomycetes</taxon>
        <taxon>Micrococcales</taxon>
        <taxon>Promicromonosporaceae</taxon>
        <taxon>Myceligenerans</taxon>
    </lineage>
</organism>
<evidence type="ECO:0000313" key="3">
    <source>
        <dbReference type="EMBL" id="GAA1853964.1"/>
    </source>
</evidence>
<evidence type="ECO:0000313" key="4">
    <source>
        <dbReference type="Proteomes" id="UP001501094"/>
    </source>
</evidence>
<protein>
    <recommendedName>
        <fullName evidence="2">VanZ-like domain-containing protein</fullName>
    </recommendedName>
</protein>